<comment type="caution">
    <text evidence="2">The sequence shown here is derived from an EMBL/GenBank/DDBJ whole genome shotgun (WGS) entry which is preliminary data.</text>
</comment>
<evidence type="ECO:0000313" key="2">
    <source>
        <dbReference type="EMBL" id="KAK9879814.1"/>
    </source>
</evidence>
<feature type="domain" description="HTH psq-type" evidence="1">
    <location>
        <begin position="61"/>
        <end position="100"/>
    </location>
</feature>
<accession>A0AAW1UA63</accession>
<proteinExistence type="predicted"/>
<organism evidence="2 3">
    <name type="scientific">Henosepilachna vigintioctopunctata</name>
    <dbReference type="NCBI Taxonomy" id="420089"/>
    <lineage>
        <taxon>Eukaryota</taxon>
        <taxon>Metazoa</taxon>
        <taxon>Ecdysozoa</taxon>
        <taxon>Arthropoda</taxon>
        <taxon>Hexapoda</taxon>
        <taxon>Insecta</taxon>
        <taxon>Pterygota</taxon>
        <taxon>Neoptera</taxon>
        <taxon>Endopterygota</taxon>
        <taxon>Coleoptera</taxon>
        <taxon>Polyphaga</taxon>
        <taxon>Cucujiformia</taxon>
        <taxon>Coccinelloidea</taxon>
        <taxon>Coccinellidae</taxon>
        <taxon>Epilachninae</taxon>
        <taxon>Epilachnini</taxon>
        <taxon>Henosepilachna</taxon>
    </lineage>
</organism>
<protein>
    <recommendedName>
        <fullName evidence="1">HTH psq-type domain-containing protein</fullName>
    </recommendedName>
</protein>
<dbReference type="EMBL" id="JARQZJ010000063">
    <property type="protein sequence ID" value="KAK9879814.1"/>
    <property type="molecule type" value="Genomic_DNA"/>
</dbReference>
<evidence type="ECO:0000313" key="3">
    <source>
        <dbReference type="Proteomes" id="UP001431783"/>
    </source>
</evidence>
<dbReference type="Pfam" id="PF05225">
    <property type="entry name" value="HTH_psq"/>
    <property type="match status" value="1"/>
</dbReference>
<name>A0AAW1UA63_9CUCU</name>
<dbReference type="InterPro" id="IPR007889">
    <property type="entry name" value="HTH_Psq"/>
</dbReference>
<reference evidence="2 3" key="1">
    <citation type="submission" date="2023-03" db="EMBL/GenBank/DDBJ databases">
        <title>Genome insight into feeding habits of ladybird beetles.</title>
        <authorList>
            <person name="Li H.-S."/>
            <person name="Huang Y.-H."/>
            <person name="Pang H."/>
        </authorList>
    </citation>
    <scope>NUCLEOTIDE SEQUENCE [LARGE SCALE GENOMIC DNA]</scope>
    <source>
        <strain evidence="2">SYSU_2023b</strain>
        <tissue evidence="2">Whole body</tissue>
    </source>
</reference>
<evidence type="ECO:0000259" key="1">
    <source>
        <dbReference type="Pfam" id="PF05225"/>
    </source>
</evidence>
<dbReference type="GO" id="GO:0003677">
    <property type="term" value="F:DNA binding"/>
    <property type="evidence" value="ECO:0007669"/>
    <property type="project" value="InterPro"/>
</dbReference>
<dbReference type="AlphaFoldDB" id="A0AAW1UA63"/>
<gene>
    <name evidence="2" type="ORF">WA026_008316</name>
</gene>
<dbReference type="Proteomes" id="UP001431783">
    <property type="component" value="Unassembled WGS sequence"/>
</dbReference>
<sequence>MPKTKSVFETVEKTSNIQVKEHTIFKHQNAQNEIDIENCRRNLNQSVPRSKTGIKRRKLCPDTLTAAVEEAKGGNSSIRKVAKKYELPKSTIFKYLKLNESNDLRNSIQLLKNDVRRVFDPEEEILLCKYLKKAALLHMGLNTKQCRELAYQYAVSKQKTNVPANWETHKMAGIGWLRNFRLRFPVIISTQTRTNKHSESN</sequence>
<keyword evidence="3" id="KW-1185">Reference proteome</keyword>